<dbReference type="EMBL" id="PYYB01000001">
    <property type="protein sequence ID" value="PTL58893.1"/>
    <property type="molecule type" value="Genomic_DNA"/>
</dbReference>
<name>A0A2T4UI23_9ACTN</name>
<proteinExistence type="predicted"/>
<comment type="caution">
    <text evidence="1">The sequence shown here is derived from an EMBL/GenBank/DDBJ whole genome shotgun (WGS) entry which is preliminary data.</text>
</comment>
<keyword evidence="2" id="KW-1185">Reference proteome</keyword>
<gene>
    <name evidence="1" type="ORF">C7Y72_04110</name>
</gene>
<evidence type="ECO:0000313" key="2">
    <source>
        <dbReference type="Proteomes" id="UP000240739"/>
    </source>
</evidence>
<evidence type="ECO:0000313" key="1">
    <source>
        <dbReference type="EMBL" id="PTL58893.1"/>
    </source>
</evidence>
<organism evidence="1 2">
    <name type="scientific">Paraconexibacter algicola</name>
    <dbReference type="NCBI Taxonomy" id="2133960"/>
    <lineage>
        <taxon>Bacteria</taxon>
        <taxon>Bacillati</taxon>
        <taxon>Actinomycetota</taxon>
        <taxon>Thermoleophilia</taxon>
        <taxon>Solirubrobacterales</taxon>
        <taxon>Paraconexibacteraceae</taxon>
        <taxon>Paraconexibacter</taxon>
    </lineage>
</organism>
<dbReference type="AlphaFoldDB" id="A0A2T4UI23"/>
<protein>
    <submittedName>
        <fullName evidence="1">Uncharacterized protein</fullName>
    </submittedName>
</protein>
<dbReference type="Proteomes" id="UP000240739">
    <property type="component" value="Unassembled WGS sequence"/>
</dbReference>
<reference evidence="1 2" key="1">
    <citation type="submission" date="2018-03" db="EMBL/GenBank/DDBJ databases">
        <title>Aquarubrobacter algicola gen. nov., sp. nov., a novel actinobacterium isolated from shallow eutrophic lake during the end of cyanobacterial harmful algal blooms.</title>
        <authorList>
            <person name="Chun S.J."/>
        </authorList>
    </citation>
    <scope>NUCLEOTIDE SEQUENCE [LARGE SCALE GENOMIC DNA]</scope>
    <source>
        <strain evidence="1 2">Seoho-28</strain>
    </source>
</reference>
<accession>A0A2T4UI23</accession>
<sequence length="187" mass="20739">MKCKNRDPELGLRLAIALFPRPQAVGHVAQLLRDAKDRPGERPLAGFTRAVVRPLRGIVDGQIVAELLDDERLGTLELHALLELSSRPHPETAERLWDSGESLDPNVAIKLLNDAHPHGGRVTRKHLRAHATDFDDWATPRTAAAIAYLPSTDRITLDCARALADAVDAPTYLRLQALRMLERGAYR</sequence>